<keyword evidence="11" id="KW-1185">Reference proteome</keyword>
<evidence type="ECO:0000256" key="7">
    <source>
        <dbReference type="ARBA" id="ARBA00023136"/>
    </source>
</evidence>
<evidence type="ECO:0000256" key="4">
    <source>
        <dbReference type="ARBA" id="ARBA00022692"/>
    </source>
</evidence>
<comment type="subcellular location">
    <subcellularLocation>
        <location evidence="1">Cell membrane</location>
        <topology evidence="1">Multi-pass membrane protein</topology>
    </subcellularLocation>
</comment>
<dbReference type="Pfam" id="PF07690">
    <property type="entry name" value="MFS_1"/>
    <property type="match status" value="1"/>
</dbReference>
<dbReference type="Proteomes" id="UP001589766">
    <property type="component" value="Unassembled WGS sequence"/>
</dbReference>
<evidence type="ECO:0000256" key="2">
    <source>
        <dbReference type="ARBA" id="ARBA00022448"/>
    </source>
</evidence>
<name>A0ABV6F9G1_9MICC</name>
<sequence>MSTTVSLDERQLRRSRVEVTRAGAIGNFIEFFDFSLYGFFAVMISQQFFPTISPVAALLATFAVYGGAFVMRPVGAIVFGHVADRVGRRRALILAIILMSLSTTLIGVLPTYAQIGVVAPALLSLCRLTQAFSAGGEQSNSYVLVLEQSPVKQRGRHGSWLVVAVMGGVVSGILLSLLMEALTTADQMTAWGWRVPFLVAAPLGLLGLYLRLKLQESDVFKAAVAEVSKSEERHVPLVQAFRTVKKEMLVLFGWVALVSLCGYILIGFMVTLLVQFEGYEMSSALGIMALGFLLGIPAVMGICRWSDRVSRKTFAGLNAAALVIWAVPAFLLIGQGPVGATVAITGWIIIMYPMNLVAGFAVVELFRVDVRATASALPYQLAFAVFGGSAPYVATWLTASFSSMAVAYYVTIIAIIGIGVALFGLPNAREMAVVSTDTNKNLEDEPADPKGASVS</sequence>
<evidence type="ECO:0000256" key="6">
    <source>
        <dbReference type="ARBA" id="ARBA00022989"/>
    </source>
</evidence>
<keyword evidence="7 8" id="KW-0472">Membrane</keyword>
<reference evidence="10 11" key="1">
    <citation type="submission" date="2024-09" db="EMBL/GenBank/DDBJ databases">
        <authorList>
            <person name="Sun Q."/>
            <person name="Mori K."/>
        </authorList>
    </citation>
    <scope>NUCLEOTIDE SEQUENCE [LARGE SCALE GENOMIC DNA]</scope>
    <source>
        <strain evidence="10 11">CCM 7609</strain>
    </source>
</reference>
<dbReference type="PANTHER" id="PTHR43528">
    <property type="entry name" value="ALPHA-KETOGLUTARATE PERMEASE"/>
    <property type="match status" value="1"/>
</dbReference>
<keyword evidence="3" id="KW-1003">Cell membrane</keyword>
<feature type="transmembrane region" description="Helical" evidence="8">
    <location>
        <begin position="21"/>
        <end position="44"/>
    </location>
</feature>
<gene>
    <name evidence="10" type="ORF">ACFFIO_14565</name>
</gene>
<keyword evidence="5" id="KW-0769">Symport</keyword>
<dbReference type="InterPro" id="IPR011701">
    <property type="entry name" value="MFS"/>
</dbReference>
<feature type="transmembrane region" description="Helical" evidence="8">
    <location>
        <begin position="91"/>
        <end position="109"/>
    </location>
</feature>
<evidence type="ECO:0000256" key="8">
    <source>
        <dbReference type="SAM" id="Phobius"/>
    </source>
</evidence>
<dbReference type="RefSeq" id="WP_378042902.1">
    <property type="nucleotide sequence ID" value="NZ_JBHLWH010000042.1"/>
</dbReference>
<dbReference type="PANTHER" id="PTHR43528:SF1">
    <property type="entry name" value="ALPHA-KETOGLUTARATE PERMEASE"/>
    <property type="match status" value="1"/>
</dbReference>
<keyword evidence="6 8" id="KW-1133">Transmembrane helix</keyword>
<dbReference type="InterPro" id="IPR051084">
    <property type="entry name" value="H+-coupled_symporters"/>
</dbReference>
<keyword evidence="4 8" id="KW-0812">Transmembrane</keyword>
<dbReference type="PROSITE" id="PS50850">
    <property type="entry name" value="MFS"/>
    <property type="match status" value="1"/>
</dbReference>
<dbReference type="EMBL" id="JBHLWH010000042">
    <property type="protein sequence ID" value="MFC0249725.1"/>
    <property type="molecule type" value="Genomic_DNA"/>
</dbReference>
<feature type="transmembrane region" description="Helical" evidence="8">
    <location>
        <begin position="315"/>
        <end position="334"/>
    </location>
</feature>
<evidence type="ECO:0000256" key="5">
    <source>
        <dbReference type="ARBA" id="ARBA00022847"/>
    </source>
</evidence>
<protein>
    <submittedName>
        <fullName evidence="10">MFS transporter</fullName>
    </submittedName>
</protein>
<feature type="transmembrane region" description="Helical" evidence="8">
    <location>
        <begin position="340"/>
        <end position="363"/>
    </location>
</feature>
<evidence type="ECO:0000313" key="10">
    <source>
        <dbReference type="EMBL" id="MFC0249725.1"/>
    </source>
</evidence>
<evidence type="ECO:0000313" key="11">
    <source>
        <dbReference type="Proteomes" id="UP001589766"/>
    </source>
</evidence>
<accession>A0ABV6F9G1</accession>
<dbReference type="Gene3D" id="1.20.1250.20">
    <property type="entry name" value="MFS general substrate transporter like domains"/>
    <property type="match status" value="1"/>
</dbReference>
<comment type="caution">
    <text evidence="10">The sequence shown here is derived from an EMBL/GenBank/DDBJ whole genome shotgun (WGS) entry which is preliminary data.</text>
</comment>
<feature type="transmembrane region" description="Helical" evidence="8">
    <location>
        <begin position="157"/>
        <end position="179"/>
    </location>
</feature>
<evidence type="ECO:0000256" key="1">
    <source>
        <dbReference type="ARBA" id="ARBA00004651"/>
    </source>
</evidence>
<feature type="transmembrane region" description="Helical" evidence="8">
    <location>
        <begin position="56"/>
        <end position="79"/>
    </location>
</feature>
<feature type="transmembrane region" description="Helical" evidence="8">
    <location>
        <begin position="375"/>
        <end position="394"/>
    </location>
</feature>
<evidence type="ECO:0000256" key="3">
    <source>
        <dbReference type="ARBA" id="ARBA00022475"/>
    </source>
</evidence>
<organism evidence="10 11">
    <name type="scientific">Citricoccus parietis</name>
    <dbReference type="NCBI Taxonomy" id="592307"/>
    <lineage>
        <taxon>Bacteria</taxon>
        <taxon>Bacillati</taxon>
        <taxon>Actinomycetota</taxon>
        <taxon>Actinomycetes</taxon>
        <taxon>Micrococcales</taxon>
        <taxon>Micrococcaceae</taxon>
        <taxon>Citricoccus</taxon>
    </lineage>
</organism>
<evidence type="ECO:0000259" key="9">
    <source>
        <dbReference type="PROSITE" id="PS50850"/>
    </source>
</evidence>
<proteinExistence type="predicted"/>
<feature type="transmembrane region" description="Helical" evidence="8">
    <location>
        <begin position="406"/>
        <end position="425"/>
    </location>
</feature>
<dbReference type="InterPro" id="IPR036259">
    <property type="entry name" value="MFS_trans_sf"/>
</dbReference>
<keyword evidence="2" id="KW-0813">Transport</keyword>
<dbReference type="SUPFAM" id="SSF103473">
    <property type="entry name" value="MFS general substrate transporter"/>
    <property type="match status" value="1"/>
</dbReference>
<feature type="transmembrane region" description="Helical" evidence="8">
    <location>
        <begin position="282"/>
        <end position="303"/>
    </location>
</feature>
<feature type="transmembrane region" description="Helical" evidence="8">
    <location>
        <begin position="191"/>
        <end position="212"/>
    </location>
</feature>
<feature type="domain" description="Major facilitator superfamily (MFS) profile" evidence="9">
    <location>
        <begin position="19"/>
        <end position="429"/>
    </location>
</feature>
<feature type="transmembrane region" description="Helical" evidence="8">
    <location>
        <begin position="249"/>
        <end position="276"/>
    </location>
</feature>
<dbReference type="InterPro" id="IPR020846">
    <property type="entry name" value="MFS_dom"/>
</dbReference>